<proteinExistence type="predicted"/>
<protein>
    <recommendedName>
        <fullName evidence="1">Alpha-amylase/branching enzyme C-terminal all beta domain-containing protein</fullName>
    </recommendedName>
</protein>
<dbReference type="PANTHER" id="PTHR43651">
    <property type="entry name" value="1,4-ALPHA-GLUCAN-BRANCHING ENZYME"/>
    <property type="match status" value="1"/>
</dbReference>
<name>A0A432GH64_9DELT</name>
<feature type="non-terminal residue" evidence="2">
    <location>
        <position position="1"/>
    </location>
</feature>
<dbReference type="AlphaFoldDB" id="A0A432GH64"/>
<feature type="domain" description="Alpha-amylase/branching enzyme C-terminal all beta" evidence="1">
    <location>
        <begin position="1"/>
        <end position="76"/>
    </location>
</feature>
<dbReference type="EMBL" id="QNZM01000029">
    <property type="protein sequence ID" value="RTZ82631.1"/>
    <property type="molecule type" value="Genomic_DNA"/>
</dbReference>
<dbReference type="GO" id="GO:0005975">
    <property type="term" value="P:carbohydrate metabolic process"/>
    <property type="evidence" value="ECO:0007669"/>
    <property type="project" value="InterPro"/>
</dbReference>
<sequence length="106" mass="12168">VFVFNFNASTSFSDYLLDAPPGRYKMILNTDSSIFGGSNRLIPDQVHFTIHEPKAHGNRDLLSLYLPTRTAVVLKHCKKKSLRRKVLSQPASFDHIPYHIRNCYYA</sequence>
<dbReference type="FunFam" id="2.60.40.1180:FF:000050">
    <property type="entry name" value="1,4-alpha-glucan branching enzyme"/>
    <property type="match status" value="1"/>
</dbReference>
<organism evidence="2 3">
    <name type="scientific">SAR324 cluster bacterium</name>
    <dbReference type="NCBI Taxonomy" id="2024889"/>
    <lineage>
        <taxon>Bacteria</taxon>
        <taxon>Deltaproteobacteria</taxon>
        <taxon>SAR324 cluster</taxon>
    </lineage>
</organism>
<gene>
    <name evidence="2" type="ORF">DSY98_00690</name>
</gene>
<evidence type="ECO:0000313" key="3">
    <source>
        <dbReference type="Proteomes" id="UP000286732"/>
    </source>
</evidence>
<dbReference type="Pfam" id="PF02806">
    <property type="entry name" value="Alpha-amylase_C"/>
    <property type="match status" value="1"/>
</dbReference>
<evidence type="ECO:0000313" key="2">
    <source>
        <dbReference type="EMBL" id="RTZ82631.1"/>
    </source>
</evidence>
<dbReference type="PANTHER" id="PTHR43651:SF3">
    <property type="entry name" value="1,4-ALPHA-GLUCAN-BRANCHING ENZYME"/>
    <property type="match status" value="1"/>
</dbReference>
<comment type="caution">
    <text evidence="2">The sequence shown here is derived from an EMBL/GenBank/DDBJ whole genome shotgun (WGS) entry which is preliminary data.</text>
</comment>
<reference evidence="2 3" key="1">
    <citation type="submission" date="2018-06" db="EMBL/GenBank/DDBJ databases">
        <title>Combined omics and stable isotope probing to characterize newly discovered Mariana Back-Arc vent microbial communities.</title>
        <authorList>
            <person name="Trembath-Reichert E."/>
            <person name="Huber J.A."/>
        </authorList>
    </citation>
    <scope>NUCLEOTIDE SEQUENCE [LARGE SCALE GENOMIC DNA]</scope>
    <source>
        <strain evidence="2">MAG 63_2</strain>
    </source>
</reference>
<dbReference type="Proteomes" id="UP000286732">
    <property type="component" value="Unassembled WGS sequence"/>
</dbReference>
<dbReference type="InterPro" id="IPR013780">
    <property type="entry name" value="Glyco_hydro_b"/>
</dbReference>
<evidence type="ECO:0000259" key="1">
    <source>
        <dbReference type="Pfam" id="PF02806"/>
    </source>
</evidence>
<dbReference type="GO" id="GO:0005737">
    <property type="term" value="C:cytoplasm"/>
    <property type="evidence" value="ECO:0007669"/>
    <property type="project" value="TreeGrafter"/>
</dbReference>
<dbReference type="GO" id="GO:0043169">
    <property type="term" value="F:cation binding"/>
    <property type="evidence" value="ECO:0007669"/>
    <property type="project" value="InterPro"/>
</dbReference>
<dbReference type="SUPFAM" id="SSF51011">
    <property type="entry name" value="Glycosyl hydrolase domain"/>
    <property type="match status" value="1"/>
</dbReference>
<accession>A0A432GH64</accession>
<dbReference type="Gene3D" id="2.60.40.1180">
    <property type="entry name" value="Golgi alpha-mannosidase II"/>
    <property type="match status" value="1"/>
</dbReference>
<dbReference type="InterPro" id="IPR006048">
    <property type="entry name" value="A-amylase/branching_C"/>
</dbReference>
<dbReference type="GO" id="GO:0003844">
    <property type="term" value="F:1,4-alpha-glucan branching enzyme activity"/>
    <property type="evidence" value="ECO:0007669"/>
    <property type="project" value="TreeGrafter"/>
</dbReference>